<dbReference type="AlphaFoldDB" id="A0A6C0HHJ1"/>
<evidence type="ECO:0000259" key="1">
    <source>
        <dbReference type="Pfam" id="PF19251"/>
    </source>
</evidence>
<reference evidence="2" key="1">
    <citation type="journal article" date="2020" name="Nature">
        <title>Giant virus diversity and host interactions through global metagenomics.</title>
        <authorList>
            <person name="Schulz F."/>
            <person name="Roux S."/>
            <person name="Paez-Espino D."/>
            <person name="Jungbluth S."/>
            <person name="Walsh D.A."/>
            <person name="Denef V.J."/>
            <person name="McMahon K.D."/>
            <person name="Konstantinidis K.T."/>
            <person name="Eloe-Fadrosh E.A."/>
            <person name="Kyrpides N.C."/>
            <person name="Woyke T."/>
        </authorList>
    </citation>
    <scope>NUCLEOTIDE SEQUENCE</scope>
    <source>
        <strain evidence="2">GVMAG-M-3300023184-101</strain>
    </source>
</reference>
<evidence type="ECO:0000313" key="2">
    <source>
        <dbReference type="EMBL" id="QHT79576.1"/>
    </source>
</evidence>
<feature type="domain" description="DUF5899" evidence="1">
    <location>
        <begin position="181"/>
        <end position="300"/>
    </location>
</feature>
<dbReference type="InterPro" id="IPR045418">
    <property type="entry name" value="P2_DUF5899"/>
</dbReference>
<protein>
    <recommendedName>
        <fullName evidence="1">DUF5899 domain-containing protein</fullName>
    </recommendedName>
</protein>
<dbReference type="Pfam" id="PF19251">
    <property type="entry name" value="DUF5899"/>
    <property type="match status" value="1"/>
</dbReference>
<dbReference type="EMBL" id="MN739950">
    <property type="protein sequence ID" value="QHT79576.1"/>
    <property type="molecule type" value="Genomic_DNA"/>
</dbReference>
<sequence>MAEIAIPLLALGGMYIMSNQKGGSIHRKEGFTNMTPDRNALPGVNPPTPPINYPTTAAVNQSNVKYYPNANQATDKYYQKDLYKTVDQQNTNYGVGGSTKQSYSLTGEPIDKECFNHINMVPFFGAKIKGASTDFNVSETILDTLQGQGSQQYNKKEIAPLFQPQKNMQFANGAPNMSDFLQSRVNPSMRMANVKPWEEQKVAPGLNRGFGTDGSAGFNSGMEAREQWLPRTVDQLRVETNPKLSFELAGHQGPAIAYVQNSGSIQTQGKVEKNLPDTYYEVGPDRWFTTTGLEKAQTSRGIEMLQDVNRTSTTAEYFGAGAAKEGEATYVAGAYEPVKRTVLPLCQPALPNAAGRAQPTVADYGSQSYSNLPNNRATMRPQENLGIVSGIMKAVVSPILDVLRPSRKENVIGNLRPTGNINAAGKNGVIYNPADRTKTTIREMTEAKLDFNHLNVQGQGQDSNGYLVEEYQPVNLQRDSTNKSYSGNAGPSAMTAPMNYQSNYAQHNNVNKTSVNRPNQGGTQVFNQQDNISIHRRDCDRDNNRLWVRSPGSTHIATSTPSMESYGTVKIPQSRNTGIECERINPDILTAFKNNPYTQSLQSWA</sequence>
<organism evidence="2">
    <name type="scientific">viral metagenome</name>
    <dbReference type="NCBI Taxonomy" id="1070528"/>
    <lineage>
        <taxon>unclassified sequences</taxon>
        <taxon>metagenomes</taxon>
        <taxon>organismal metagenomes</taxon>
    </lineage>
</organism>
<accession>A0A6C0HHJ1</accession>
<proteinExistence type="predicted"/>
<name>A0A6C0HHJ1_9ZZZZ</name>